<gene>
    <name evidence="1" type="ORF">ElyMa_006970600</name>
</gene>
<dbReference type="EMBL" id="BMAT01013925">
    <property type="protein sequence ID" value="GFS23170.1"/>
    <property type="molecule type" value="Genomic_DNA"/>
</dbReference>
<evidence type="ECO:0000313" key="1">
    <source>
        <dbReference type="EMBL" id="GFS23170.1"/>
    </source>
</evidence>
<dbReference type="AlphaFoldDB" id="A0AAV4JLM2"/>
<keyword evidence="2" id="KW-1185">Reference proteome</keyword>
<comment type="caution">
    <text evidence="1">The sequence shown here is derived from an EMBL/GenBank/DDBJ whole genome shotgun (WGS) entry which is preliminary data.</text>
</comment>
<dbReference type="Proteomes" id="UP000762676">
    <property type="component" value="Unassembled WGS sequence"/>
</dbReference>
<proteinExistence type="predicted"/>
<protein>
    <submittedName>
        <fullName evidence="1">Uncharacterized protein</fullName>
    </submittedName>
</protein>
<evidence type="ECO:0000313" key="2">
    <source>
        <dbReference type="Proteomes" id="UP000762676"/>
    </source>
</evidence>
<name>A0AAV4JLM2_9GAST</name>
<sequence length="99" mass="11204">MFHVLETKFRLLSSSRRIHIGRCLTPKLAESLSVTRFSARSSCGFQPFCNILRSPPSAGNNQIAVSAMETLWEKLHFDRLRQPCFSHPLLRPPCIAPPV</sequence>
<accession>A0AAV4JLM2</accession>
<reference evidence="1 2" key="1">
    <citation type="journal article" date="2021" name="Elife">
        <title>Chloroplast acquisition without the gene transfer in kleptoplastic sea slugs, Plakobranchus ocellatus.</title>
        <authorList>
            <person name="Maeda T."/>
            <person name="Takahashi S."/>
            <person name="Yoshida T."/>
            <person name="Shimamura S."/>
            <person name="Takaki Y."/>
            <person name="Nagai Y."/>
            <person name="Toyoda A."/>
            <person name="Suzuki Y."/>
            <person name="Arimoto A."/>
            <person name="Ishii H."/>
            <person name="Satoh N."/>
            <person name="Nishiyama T."/>
            <person name="Hasebe M."/>
            <person name="Maruyama T."/>
            <person name="Minagawa J."/>
            <person name="Obokata J."/>
            <person name="Shigenobu S."/>
        </authorList>
    </citation>
    <scope>NUCLEOTIDE SEQUENCE [LARGE SCALE GENOMIC DNA]</scope>
</reference>
<organism evidence="1 2">
    <name type="scientific">Elysia marginata</name>
    <dbReference type="NCBI Taxonomy" id="1093978"/>
    <lineage>
        <taxon>Eukaryota</taxon>
        <taxon>Metazoa</taxon>
        <taxon>Spiralia</taxon>
        <taxon>Lophotrochozoa</taxon>
        <taxon>Mollusca</taxon>
        <taxon>Gastropoda</taxon>
        <taxon>Heterobranchia</taxon>
        <taxon>Euthyneura</taxon>
        <taxon>Panpulmonata</taxon>
        <taxon>Sacoglossa</taxon>
        <taxon>Placobranchoidea</taxon>
        <taxon>Plakobranchidae</taxon>
        <taxon>Elysia</taxon>
    </lineage>
</organism>